<dbReference type="EMBL" id="JAAAUY010000884">
    <property type="protein sequence ID" value="KAF9325701.1"/>
    <property type="molecule type" value="Genomic_DNA"/>
</dbReference>
<feature type="region of interest" description="Disordered" evidence="1">
    <location>
        <begin position="46"/>
        <end position="225"/>
    </location>
</feature>
<feature type="compositionally biased region" description="Low complexity" evidence="1">
    <location>
        <begin position="58"/>
        <end position="80"/>
    </location>
</feature>
<name>A0A9P5SCP3_9FUNG</name>
<reference evidence="3" key="1">
    <citation type="journal article" date="2020" name="Fungal Divers.">
        <title>Resolving the Mortierellaceae phylogeny through synthesis of multi-gene phylogenetics and phylogenomics.</title>
        <authorList>
            <person name="Vandepol N."/>
            <person name="Liber J."/>
            <person name="Desiro A."/>
            <person name="Na H."/>
            <person name="Kennedy M."/>
            <person name="Barry K."/>
            <person name="Grigoriev I.V."/>
            <person name="Miller A.N."/>
            <person name="O'Donnell K."/>
            <person name="Stajich J.E."/>
            <person name="Bonito G."/>
        </authorList>
    </citation>
    <scope>NUCLEOTIDE SEQUENCE</scope>
    <source>
        <strain evidence="3">NVP1</strain>
    </source>
</reference>
<dbReference type="Proteomes" id="UP000696485">
    <property type="component" value="Unassembled WGS sequence"/>
</dbReference>
<gene>
    <name evidence="3" type="ORF">BG006_010822</name>
</gene>
<evidence type="ECO:0000256" key="1">
    <source>
        <dbReference type="SAM" id="MobiDB-lite"/>
    </source>
</evidence>
<evidence type="ECO:0000313" key="3">
    <source>
        <dbReference type="EMBL" id="KAF9325701.1"/>
    </source>
</evidence>
<feature type="compositionally biased region" description="Basic and acidic residues" evidence="1">
    <location>
        <begin position="146"/>
        <end position="161"/>
    </location>
</feature>
<evidence type="ECO:0000256" key="2">
    <source>
        <dbReference type="SAM" id="SignalP"/>
    </source>
</evidence>
<feature type="signal peptide" evidence="2">
    <location>
        <begin position="1"/>
        <end position="24"/>
    </location>
</feature>
<feature type="compositionally biased region" description="Acidic residues" evidence="1">
    <location>
        <begin position="200"/>
        <end position="210"/>
    </location>
</feature>
<feature type="compositionally biased region" description="Basic and acidic residues" evidence="1">
    <location>
        <begin position="120"/>
        <end position="135"/>
    </location>
</feature>
<feature type="compositionally biased region" description="Basic and acidic residues" evidence="1">
    <location>
        <begin position="46"/>
        <end position="57"/>
    </location>
</feature>
<organism evidence="3 4">
    <name type="scientific">Podila minutissima</name>
    <dbReference type="NCBI Taxonomy" id="64525"/>
    <lineage>
        <taxon>Eukaryota</taxon>
        <taxon>Fungi</taxon>
        <taxon>Fungi incertae sedis</taxon>
        <taxon>Mucoromycota</taxon>
        <taxon>Mortierellomycotina</taxon>
        <taxon>Mortierellomycetes</taxon>
        <taxon>Mortierellales</taxon>
        <taxon>Mortierellaceae</taxon>
        <taxon>Podila</taxon>
    </lineage>
</organism>
<keyword evidence="2" id="KW-0732">Signal</keyword>
<sequence length="403" mass="45034">MASSWNRVALLCLLIILFLSSLHHINPGRGTLVTAQKLPLFKKKHVPDPEAARREQQAVEALHALSSSSSPPTSDQQDSTLDPEKKKKRLSKGKGIQDLLAAVEASHASSTSASSSASGEESKEQDSNKNPDAKASKANKKPKKTSGHEDDIIHEQDHADNDAYDDIVWYDGPHRDDEDEHGDYDHDDDHDDDHHHDHDDDKDEEEEEEEKEKQASKNTPEVLANLQKLSGTPKSGLEEQGQGQGQGQEQLVFQNDHDHHTEDDSSHEGAKAFQHSGADVIASGISPKEFCLRLKHECESACREFTAELEHLPTSCDAGSVAELLFWGRCCRIGQEHRQAIGDGVKKSKKKKTTIHLNKSKNLEFTEGEENAEARQERLIEEHLRSQLKRHQAQQEMNQQQPQ</sequence>
<keyword evidence="4" id="KW-1185">Reference proteome</keyword>
<proteinExistence type="predicted"/>
<feature type="compositionally biased region" description="Acidic residues" evidence="1">
    <location>
        <begin position="177"/>
        <end position="191"/>
    </location>
</feature>
<feature type="region of interest" description="Disordered" evidence="1">
    <location>
        <begin position="384"/>
        <end position="403"/>
    </location>
</feature>
<dbReference type="AlphaFoldDB" id="A0A9P5SCP3"/>
<evidence type="ECO:0000313" key="4">
    <source>
        <dbReference type="Proteomes" id="UP000696485"/>
    </source>
</evidence>
<comment type="caution">
    <text evidence="3">The sequence shown here is derived from an EMBL/GenBank/DDBJ whole genome shotgun (WGS) entry which is preliminary data.</text>
</comment>
<feature type="compositionally biased region" description="Low complexity" evidence="1">
    <location>
        <begin position="394"/>
        <end position="403"/>
    </location>
</feature>
<feature type="compositionally biased region" description="Low complexity" evidence="1">
    <location>
        <begin position="101"/>
        <end position="119"/>
    </location>
</feature>
<feature type="chain" id="PRO_5040485929" evidence="2">
    <location>
        <begin position="25"/>
        <end position="403"/>
    </location>
</feature>
<accession>A0A9P5SCP3</accession>
<protein>
    <submittedName>
        <fullName evidence="3">Uncharacterized protein</fullName>
    </submittedName>
</protein>